<evidence type="ECO:0000313" key="2">
    <source>
        <dbReference type="Proteomes" id="UP001140234"/>
    </source>
</evidence>
<reference evidence="1" key="1">
    <citation type="submission" date="2022-07" db="EMBL/GenBank/DDBJ databases">
        <title>Phylogenomic reconstructions and comparative analyses of Kickxellomycotina fungi.</title>
        <authorList>
            <person name="Reynolds N.K."/>
            <person name="Stajich J.E."/>
            <person name="Barry K."/>
            <person name="Grigoriev I.V."/>
            <person name="Crous P."/>
            <person name="Smith M.E."/>
        </authorList>
    </citation>
    <scope>NUCLEOTIDE SEQUENCE</scope>
    <source>
        <strain evidence="1">CBS 109366</strain>
    </source>
</reference>
<gene>
    <name evidence="1" type="ORF">IWQ57_002197</name>
</gene>
<comment type="caution">
    <text evidence="1">The sequence shown here is derived from an EMBL/GenBank/DDBJ whole genome shotgun (WGS) entry which is preliminary data.</text>
</comment>
<dbReference type="EMBL" id="JANBUJ010000529">
    <property type="protein sequence ID" value="KAJ2771482.1"/>
    <property type="molecule type" value="Genomic_DNA"/>
</dbReference>
<evidence type="ECO:0000313" key="1">
    <source>
        <dbReference type="EMBL" id="KAJ2771482.1"/>
    </source>
</evidence>
<accession>A0ACC1K157</accession>
<name>A0ACC1K157_9FUNG</name>
<keyword evidence="2" id="KW-1185">Reference proteome</keyword>
<sequence>MTAFVDDCVAVLYASQTGNAESISYSVYEEAVRRGFGASWHVLDDYDKFGFDSLRTVVFVVSTTGDGDPPDNSARFWRCLRKATRADPAAYKHLRYAVLGLGDTNYSNFCNTAQRLDKQLLAAGATAFYPKGLADDGTGLEEVVEPWIAGLWPALERVARCGSADSSGAGALAESLAGLAVGGGTDAAADVTPPPPTADSAGAAYEFQPLLLDFRPLAALKSITGAPRVPPIVCAGSFLDAEAESRYWSAAVQSAAAACPPWHAELEASAPHDASLAPFLATVASARQMTSAGALKRTLLVDIALPAAAAGHVRGRWHAGDAFNVFAPNDGRLVAGLLAQLGVDARTAQRPMLLRRAEPATEMPAHLRRFGSTPASIQDMLTWSADLCAAPRKQLLRVLADCCAEPADRNRLLYLCSKQGAATFDELRRQRPSLLEVLRAFPSCKPKAARLLELLPPLAPRSYSICNAPAASDATWQIAFNVVEYELEVVDPFSSAEEASAAVTRVRRRGLCTPWLEELARRSAPPQILVALRPNLNAFRLPPPLPAGAPDRRPVIMVGPGTGVAPFIGFLQQRASELARDPARAAAPLTWLFFGCGSAALDYLFRDELRAKVDAGVLGRLSACFSRDPDACAASGAARYVQDAMLRHQDEIADLMLNRDALLYVCGDAKGMGKDVNEAMATILCGYLASRPDRARELAAQLPPAKGPADAAPLTRDQALQLLTLWASRRRYLRDLWA</sequence>
<dbReference type="Proteomes" id="UP001140234">
    <property type="component" value="Unassembled WGS sequence"/>
</dbReference>
<protein>
    <submittedName>
        <fullName evidence="1">Uncharacterized protein</fullName>
    </submittedName>
</protein>
<organism evidence="1 2">
    <name type="scientific">Coemansia nantahalensis</name>
    <dbReference type="NCBI Taxonomy" id="2789366"/>
    <lineage>
        <taxon>Eukaryota</taxon>
        <taxon>Fungi</taxon>
        <taxon>Fungi incertae sedis</taxon>
        <taxon>Zoopagomycota</taxon>
        <taxon>Kickxellomycotina</taxon>
        <taxon>Kickxellomycetes</taxon>
        <taxon>Kickxellales</taxon>
        <taxon>Kickxellaceae</taxon>
        <taxon>Coemansia</taxon>
    </lineage>
</organism>
<proteinExistence type="predicted"/>